<comment type="similarity">
    <text evidence="6">Belongs to the radical SAM superfamily. Anaerobic sulfatase-maturating enzyme family.</text>
</comment>
<dbReference type="PROSITE" id="PS51918">
    <property type="entry name" value="RADICAL_SAM"/>
    <property type="match status" value="1"/>
</dbReference>
<evidence type="ECO:0000256" key="5">
    <source>
        <dbReference type="ARBA" id="ARBA00023014"/>
    </source>
</evidence>
<evidence type="ECO:0000259" key="7">
    <source>
        <dbReference type="PROSITE" id="PS51918"/>
    </source>
</evidence>
<evidence type="ECO:0000256" key="1">
    <source>
        <dbReference type="ARBA" id="ARBA00001966"/>
    </source>
</evidence>
<evidence type="ECO:0000313" key="9">
    <source>
        <dbReference type="Proteomes" id="UP000708576"/>
    </source>
</evidence>
<dbReference type="Gene3D" id="3.20.20.70">
    <property type="entry name" value="Aldolase class I"/>
    <property type="match status" value="1"/>
</dbReference>
<evidence type="ECO:0000313" key="8">
    <source>
        <dbReference type="EMBL" id="MBS2099479.1"/>
    </source>
</evidence>
<dbReference type="InterPro" id="IPR007197">
    <property type="entry name" value="rSAM"/>
</dbReference>
<dbReference type="InterPro" id="IPR013785">
    <property type="entry name" value="Aldolase_TIM"/>
</dbReference>
<dbReference type="InterPro" id="IPR006638">
    <property type="entry name" value="Elp3/MiaA/NifB-like_rSAM"/>
</dbReference>
<dbReference type="Pfam" id="PF04055">
    <property type="entry name" value="Radical_SAM"/>
    <property type="match status" value="1"/>
</dbReference>
<keyword evidence="3" id="KW-0479">Metal-binding</keyword>
<comment type="caution">
    <text evidence="8">The sequence shown here is derived from an EMBL/GenBank/DDBJ whole genome shotgun (WGS) entry which is preliminary data.</text>
</comment>
<feature type="domain" description="Radical SAM core" evidence="7">
    <location>
        <begin position="76"/>
        <end position="302"/>
    </location>
</feature>
<dbReference type="SFLD" id="SFLDG01067">
    <property type="entry name" value="SPASM/twitch_domain_containing"/>
    <property type="match status" value="1"/>
</dbReference>
<dbReference type="SFLD" id="SFLDG01386">
    <property type="entry name" value="main_SPASM_domain-containing"/>
    <property type="match status" value="1"/>
</dbReference>
<keyword evidence="9" id="KW-1185">Reference proteome</keyword>
<comment type="cofactor">
    <cofactor evidence="1">
        <name>[4Fe-4S] cluster</name>
        <dbReference type="ChEBI" id="CHEBI:49883"/>
    </cofactor>
</comment>
<dbReference type="EMBL" id="JAGUCO010000011">
    <property type="protein sequence ID" value="MBS2099479.1"/>
    <property type="molecule type" value="Genomic_DNA"/>
</dbReference>
<reference evidence="8 9" key="1">
    <citation type="journal article" date="2015" name="Int. J. Syst. Evol. Microbiol.">
        <title>Carboxylicivirga linearis sp. nov., isolated from a sea cucumber culture pond.</title>
        <authorList>
            <person name="Wang F.Q."/>
            <person name="Zhou Y.X."/>
            <person name="Lin X.Z."/>
            <person name="Chen G.J."/>
            <person name="Du Z.J."/>
        </authorList>
    </citation>
    <scope>NUCLEOTIDE SEQUENCE [LARGE SCALE GENOMIC DNA]</scope>
    <source>
        <strain evidence="8 9">FB218</strain>
    </source>
</reference>
<dbReference type="SMART" id="SM00729">
    <property type="entry name" value="Elp3"/>
    <property type="match status" value="1"/>
</dbReference>
<keyword evidence="2" id="KW-0949">S-adenosyl-L-methionine</keyword>
<protein>
    <submittedName>
        <fullName evidence="8">Radical SAM protein</fullName>
    </submittedName>
</protein>
<dbReference type="InterPro" id="IPR058240">
    <property type="entry name" value="rSAM_sf"/>
</dbReference>
<proteinExistence type="inferred from homology"/>
<dbReference type="PANTHER" id="PTHR43273">
    <property type="entry name" value="ANAEROBIC SULFATASE-MATURATING ENZYME HOMOLOG ASLB-RELATED"/>
    <property type="match status" value="1"/>
</dbReference>
<dbReference type="SUPFAM" id="SSF102114">
    <property type="entry name" value="Radical SAM enzymes"/>
    <property type="match status" value="1"/>
</dbReference>
<accession>A0ABS5JX36</accession>
<sequence length="436" mass="50008">MEFSKHNIFSKIADSDNYFIVNPLSGNADILEPQEAEAFKNKTGDNLNEFIEKGYLVDLQKEEQLFKSKYLDFIDDRDEDEVQLFFTPWYACNFNCSYCFQDEYTNPNEAVKHEVIDAFFNYVDRQFADRRKYITIFGGEPLLNNSAKKESIERIISEANKRGLDIAVVTNGYNLIDFIDVLKKGSIREIQVTVDGTQKVHDARRMLRGGKGSFDRIAEGIDDLLQNNIPVNLRMIIDKENVHNLPEFSRYAIEKGWTKSPLFKTALGRNYELHHCQTNNKRLFSRIEMYKEIYQIIKENPEVLEFHKPAFSIAKFIFENGELPNPLFDSCTGTKTEWAFDYTGKIYSCTATVGNDGDELGTFYPEVKLDEERIEEWEERDVLSITECSNCAVRLACGGGCTAVAKTQSGKINSPDCRPVQELLELGIGLYSEINI</sequence>
<dbReference type="SFLD" id="SFLDG01384">
    <property type="entry name" value="thioether_bond_formation_requi"/>
    <property type="match status" value="1"/>
</dbReference>
<keyword evidence="5" id="KW-0411">Iron-sulfur</keyword>
<dbReference type="NCBIfam" id="TIGR04085">
    <property type="entry name" value="rSAM_more_4Fe4S"/>
    <property type="match status" value="1"/>
</dbReference>
<dbReference type="PANTHER" id="PTHR43273:SF3">
    <property type="entry name" value="ANAEROBIC SULFATASE-MATURATING ENZYME HOMOLOG ASLB-RELATED"/>
    <property type="match status" value="1"/>
</dbReference>
<dbReference type="InterPro" id="IPR023885">
    <property type="entry name" value="4Fe4S-binding_SPASM_dom"/>
</dbReference>
<keyword evidence="4" id="KW-0408">Iron</keyword>
<dbReference type="Proteomes" id="UP000708576">
    <property type="component" value="Unassembled WGS sequence"/>
</dbReference>
<dbReference type="SFLD" id="SFLDS00029">
    <property type="entry name" value="Radical_SAM"/>
    <property type="match status" value="1"/>
</dbReference>
<dbReference type="InterPro" id="IPR023867">
    <property type="entry name" value="Sulphatase_maturase_rSAM"/>
</dbReference>
<gene>
    <name evidence="8" type="ORF">KEM10_14380</name>
</gene>
<evidence type="ECO:0000256" key="4">
    <source>
        <dbReference type="ARBA" id="ARBA00023004"/>
    </source>
</evidence>
<dbReference type="CDD" id="cd01335">
    <property type="entry name" value="Radical_SAM"/>
    <property type="match status" value="1"/>
</dbReference>
<evidence type="ECO:0000256" key="2">
    <source>
        <dbReference type="ARBA" id="ARBA00022691"/>
    </source>
</evidence>
<evidence type="ECO:0000256" key="3">
    <source>
        <dbReference type="ARBA" id="ARBA00022723"/>
    </source>
</evidence>
<dbReference type="RefSeq" id="WP_212216721.1">
    <property type="nucleotide sequence ID" value="NZ_JAGUCO010000011.1"/>
</dbReference>
<evidence type="ECO:0000256" key="6">
    <source>
        <dbReference type="ARBA" id="ARBA00023601"/>
    </source>
</evidence>
<name>A0ABS5JX36_9BACT</name>
<organism evidence="8 9">
    <name type="scientific">Carboxylicivirga linearis</name>
    <dbReference type="NCBI Taxonomy" id="1628157"/>
    <lineage>
        <taxon>Bacteria</taxon>
        <taxon>Pseudomonadati</taxon>
        <taxon>Bacteroidota</taxon>
        <taxon>Bacteroidia</taxon>
        <taxon>Marinilabiliales</taxon>
        <taxon>Marinilabiliaceae</taxon>
        <taxon>Carboxylicivirga</taxon>
    </lineage>
</organism>